<feature type="domain" description="PTS EIIA type-2" evidence="3">
    <location>
        <begin position="558"/>
        <end position="701"/>
    </location>
</feature>
<evidence type="ECO:0000313" key="7">
    <source>
        <dbReference type="Proteomes" id="UP000623967"/>
    </source>
</evidence>
<dbReference type="InterPro" id="IPR013011">
    <property type="entry name" value="PTS_EIIB_2"/>
</dbReference>
<dbReference type="InterPro" id="IPR036390">
    <property type="entry name" value="WH_DNA-bd_sf"/>
</dbReference>
<dbReference type="InterPro" id="IPR036634">
    <property type="entry name" value="PRD_sf"/>
</dbReference>
<proteinExistence type="predicted"/>
<dbReference type="InterPro" id="IPR013196">
    <property type="entry name" value="HTH_11"/>
</dbReference>
<dbReference type="Pfam" id="PF00359">
    <property type="entry name" value="PTS_EIIA_2"/>
    <property type="match status" value="1"/>
</dbReference>
<feature type="domain" description="PRD" evidence="5">
    <location>
        <begin position="308"/>
        <end position="415"/>
    </location>
</feature>
<keyword evidence="1" id="KW-0808">Transferase</keyword>
<evidence type="ECO:0000259" key="4">
    <source>
        <dbReference type="PROSITE" id="PS51099"/>
    </source>
</evidence>
<dbReference type="RefSeq" id="WP_202655893.1">
    <property type="nucleotide sequence ID" value="NZ_JAESWB010000362.1"/>
</dbReference>
<dbReference type="SUPFAM" id="SSF63520">
    <property type="entry name" value="PTS-regulatory domain, PRD"/>
    <property type="match status" value="2"/>
</dbReference>
<organism evidence="6 7">
    <name type="scientific">Neobacillus paridis</name>
    <dbReference type="NCBI Taxonomy" id="2803862"/>
    <lineage>
        <taxon>Bacteria</taxon>
        <taxon>Bacillati</taxon>
        <taxon>Bacillota</taxon>
        <taxon>Bacilli</taxon>
        <taxon>Bacillales</taxon>
        <taxon>Bacillaceae</taxon>
        <taxon>Neobacillus</taxon>
    </lineage>
</organism>
<keyword evidence="2" id="KW-0677">Repeat</keyword>
<sequence>MSLTQRSTAILSHLVKAKTFVSVEELIEKFHISRRTIYYDIEKINDWLKKNNLPAVKHVRSAGFMLEEEAINKVPDKLSFLKTDHYEYSAKERKAWLAICLMTRDTPLFLEDLIEIFQVSRNTMLDDLKGLKTELKRFDLTLEAKRKHGYVIVGKEDDKRKAIVHYLQHVLPNQNWQLLLTKIPLILNAHNDGLDLFDFEKMKTVQKIISDSEQELSVQFTDEFLYSLAIRLLLFGKRVSQGKKITIDPVEKDVLAETKEYVAAEKIAEKLSTLFEIEFPEDEIFYITKHLLSSRVQFSGDLQLDAHTDARILADVVTEMVTDFQKYACVFFEDRKEMEKNLLLHVKPAYYRIKYGLEFESEMTESIKEQYHDIFVITKKCISHLETVVGKHVNDHEIALIAMHFGGWMRKVGIKPASRRKALLVCTNGVGTSRLLLHQLEGLFSTIDLIGSVSLREYQQQHWDVDFIISTIPLEEKEIPVYVVSPILTEKEKESLLKKVVGLAETSGKQKSSIDALMEIIQKHATVHDQESLLRDLKQYLYKPEKVGKEIGKPKLRDLLRQENIQIKPEVSNWQEAIRTAAEPLREKGFITPGYIDVMIDNLVKIGPYIVIAPKVAIPHARPEDGVNELSMSLLKLEKAVSFSDKADHDIQLVIVLAAIDGETHLKALSQLTEMLSDKKSFTKIIQAKSAVDIYNVITAFSKE</sequence>
<accession>A0ABS1TTL3</accession>
<feature type="domain" description="PRD" evidence="5">
    <location>
        <begin position="196"/>
        <end position="301"/>
    </location>
</feature>
<dbReference type="InterPro" id="IPR036388">
    <property type="entry name" value="WH-like_DNA-bd_sf"/>
</dbReference>
<dbReference type="InterPro" id="IPR011608">
    <property type="entry name" value="PRD"/>
</dbReference>
<keyword evidence="7" id="KW-1185">Reference proteome</keyword>
<dbReference type="Pfam" id="PF00874">
    <property type="entry name" value="PRD"/>
    <property type="match status" value="2"/>
</dbReference>
<dbReference type="Pfam" id="PF08279">
    <property type="entry name" value="HTH_11"/>
    <property type="match status" value="1"/>
</dbReference>
<gene>
    <name evidence="6" type="ORF">JK635_21065</name>
</gene>
<dbReference type="SUPFAM" id="SSF46785">
    <property type="entry name" value="Winged helix' DNA-binding domain"/>
    <property type="match status" value="1"/>
</dbReference>
<evidence type="ECO:0000259" key="3">
    <source>
        <dbReference type="PROSITE" id="PS51094"/>
    </source>
</evidence>
<dbReference type="PROSITE" id="PS51094">
    <property type="entry name" value="PTS_EIIA_TYPE_2"/>
    <property type="match status" value="1"/>
</dbReference>
<evidence type="ECO:0000313" key="6">
    <source>
        <dbReference type="EMBL" id="MBL4954652.1"/>
    </source>
</evidence>
<dbReference type="Proteomes" id="UP000623967">
    <property type="component" value="Unassembled WGS sequence"/>
</dbReference>
<name>A0ABS1TTL3_9BACI</name>
<dbReference type="CDD" id="cd05568">
    <property type="entry name" value="PTS_IIB_bgl_like"/>
    <property type="match status" value="1"/>
</dbReference>
<evidence type="ECO:0000256" key="2">
    <source>
        <dbReference type="ARBA" id="ARBA00022737"/>
    </source>
</evidence>
<dbReference type="Gene3D" id="3.40.50.2300">
    <property type="match status" value="1"/>
</dbReference>
<dbReference type="InterPro" id="IPR036095">
    <property type="entry name" value="PTS_EIIB-like_sf"/>
</dbReference>
<dbReference type="InterPro" id="IPR016152">
    <property type="entry name" value="PTrfase/Anion_transptr"/>
</dbReference>
<protein>
    <submittedName>
        <fullName evidence="6">BglG family transcription antiterminator</fullName>
    </submittedName>
</protein>
<comment type="caution">
    <text evidence="6">The sequence shown here is derived from an EMBL/GenBank/DDBJ whole genome shotgun (WGS) entry which is preliminary data.</text>
</comment>
<dbReference type="PROSITE" id="PS51099">
    <property type="entry name" value="PTS_EIIB_TYPE_2"/>
    <property type="match status" value="1"/>
</dbReference>
<dbReference type="SUPFAM" id="SSF52794">
    <property type="entry name" value="PTS system IIB component-like"/>
    <property type="match status" value="1"/>
</dbReference>
<dbReference type="PANTHER" id="PTHR30185:SF9">
    <property type="entry name" value="MANNITOL-SPECIFIC PHOSPHOTRANSFERASE ENZYME IIA COMPONENT"/>
    <property type="match status" value="1"/>
</dbReference>
<evidence type="ECO:0000259" key="5">
    <source>
        <dbReference type="PROSITE" id="PS51372"/>
    </source>
</evidence>
<dbReference type="PANTHER" id="PTHR30185">
    <property type="entry name" value="CRYPTIC BETA-GLUCOSIDE BGL OPERON ANTITERMINATOR"/>
    <property type="match status" value="1"/>
</dbReference>
<reference evidence="6 7" key="1">
    <citation type="submission" date="2021-01" db="EMBL/GenBank/DDBJ databases">
        <title>Genome public.</title>
        <authorList>
            <person name="Liu C."/>
            <person name="Sun Q."/>
        </authorList>
    </citation>
    <scope>NUCLEOTIDE SEQUENCE [LARGE SCALE GENOMIC DNA]</scope>
    <source>
        <strain evidence="6 7">YIM B02564</strain>
    </source>
</reference>
<dbReference type="InterPro" id="IPR050661">
    <property type="entry name" value="BglG_antiterminators"/>
</dbReference>
<dbReference type="PROSITE" id="PS51372">
    <property type="entry name" value="PRD_2"/>
    <property type="match status" value="2"/>
</dbReference>
<dbReference type="CDD" id="cd00211">
    <property type="entry name" value="PTS_IIA_fru"/>
    <property type="match status" value="1"/>
</dbReference>
<dbReference type="EMBL" id="JAESWB010000362">
    <property type="protein sequence ID" value="MBL4954652.1"/>
    <property type="molecule type" value="Genomic_DNA"/>
</dbReference>
<dbReference type="InterPro" id="IPR002178">
    <property type="entry name" value="PTS_EIIA_type-2_dom"/>
</dbReference>
<feature type="domain" description="PTS EIIB type-2" evidence="4">
    <location>
        <begin position="420"/>
        <end position="508"/>
    </location>
</feature>
<dbReference type="Gene3D" id="3.40.930.10">
    <property type="entry name" value="Mannitol-specific EII, Chain A"/>
    <property type="match status" value="1"/>
</dbReference>
<evidence type="ECO:0000256" key="1">
    <source>
        <dbReference type="ARBA" id="ARBA00022679"/>
    </source>
</evidence>
<dbReference type="Gene3D" id="1.10.1790.10">
    <property type="entry name" value="PRD domain"/>
    <property type="match status" value="2"/>
</dbReference>
<dbReference type="SUPFAM" id="SSF55804">
    <property type="entry name" value="Phoshotransferase/anion transport protein"/>
    <property type="match status" value="1"/>
</dbReference>
<dbReference type="Gene3D" id="1.10.10.10">
    <property type="entry name" value="Winged helix-like DNA-binding domain superfamily/Winged helix DNA-binding domain"/>
    <property type="match status" value="2"/>
</dbReference>